<evidence type="ECO:0000259" key="2">
    <source>
        <dbReference type="Pfam" id="PF13449"/>
    </source>
</evidence>
<proteinExistence type="predicted"/>
<dbReference type="Pfam" id="PF13449">
    <property type="entry name" value="Phytase-like"/>
    <property type="match status" value="1"/>
</dbReference>
<dbReference type="InterPro" id="IPR014567">
    <property type="entry name" value="UCP031900"/>
</dbReference>
<feature type="chain" id="PRO_5030575597" description="Phytase-like domain-containing protein" evidence="1">
    <location>
        <begin position="21"/>
        <end position="327"/>
    </location>
</feature>
<dbReference type="PIRSF" id="PIRSF031900">
    <property type="entry name" value="UCP031900"/>
    <property type="match status" value="1"/>
</dbReference>
<accession>A0A7W6A3Y6</accession>
<dbReference type="InterPro" id="IPR027372">
    <property type="entry name" value="Phytase-like_dom"/>
</dbReference>
<dbReference type="EMBL" id="JACIDA010000002">
    <property type="protein sequence ID" value="MBB3872864.1"/>
    <property type="molecule type" value="Genomic_DNA"/>
</dbReference>
<keyword evidence="1" id="KW-0732">Signal</keyword>
<dbReference type="Proteomes" id="UP000532936">
    <property type="component" value="Unassembled WGS sequence"/>
</dbReference>
<dbReference type="AlphaFoldDB" id="A0A7W6A3Y6"/>
<evidence type="ECO:0000256" key="1">
    <source>
        <dbReference type="SAM" id="SignalP"/>
    </source>
</evidence>
<feature type="domain" description="Phytase-like" evidence="2">
    <location>
        <begin position="74"/>
        <end position="312"/>
    </location>
</feature>
<organism evidence="3 4">
    <name type="scientific">Brevundimonas mediterranea</name>
    <dbReference type="NCBI Taxonomy" id="74329"/>
    <lineage>
        <taxon>Bacteria</taxon>
        <taxon>Pseudomonadati</taxon>
        <taxon>Pseudomonadota</taxon>
        <taxon>Alphaproteobacteria</taxon>
        <taxon>Caulobacterales</taxon>
        <taxon>Caulobacteraceae</taxon>
        <taxon>Brevundimonas</taxon>
    </lineage>
</organism>
<feature type="signal peptide" evidence="1">
    <location>
        <begin position="1"/>
        <end position="20"/>
    </location>
</feature>
<name>A0A7W6A3Y6_9CAUL</name>
<dbReference type="RefSeq" id="WP_183197279.1">
    <property type="nucleotide sequence ID" value="NZ_JACIDA010000002.1"/>
</dbReference>
<dbReference type="PROSITE" id="PS51257">
    <property type="entry name" value="PROKAR_LIPOPROTEIN"/>
    <property type="match status" value="1"/>
</dbReference>
<gene>
    <name evidence="3" type="ORF">GGR11_002417</name>
</gene>
<sequence length="327" mass="34395">MTRFRRLAAVWAALSLTACATALSAPQPDLAGMNGWTYAPAELKPVGLGLPGAVLAPGVSFAGGVEIVAGLGSPLHGLSDLKLTGDGGFVAVSDAGDLVRGTLRLDAEGRLVGVDRLASRRLTLEDGRPITDKVDGDAEGLALTRSGDLLISFERHHRIWNYGPLSALKAATPAASPDAVFPDNEGMEGLAAALPGDRADGWRAAGETGGVWDCTSVGCRLVAPQPTEAPVGGDYRNTGLDRDPSGEGWFLVQRSYSPPFDMRGRLRRLSPDGTTGPVLIELKLPGTTDNFEGVSAERRGQTTRLYLLSDDNANPAQRTLLLAFDLR</sequence>
<reference evidence="3 4" key="1">
    <citation type="submission" date="2020-08" db="EMBL/GenBank/DDBJ databases">
        <title>Genomic Encyclopedia of Type Strains, Phase IV (KMG-IV): sequencing the most valuable type-strain genomes for metagenomic binning, comparative biology and taxonomic classification.</title>
        <authorList>
            <person name="Goeker M."/>
        </authorList>
    </citation>
    <scope>NUCLEOTIDE SEQUENCE [LARGE SCALE GENOMIC DNA]</scope>
    <source>
        <strain evidence="3 4">DSM 14878</strain>
    </source>
</reference>
<comment type="caution">
    <text evidence="3">The sequence shown here is derived from an EMBL/GenBank/DDBJ whole genome shotgun (WGS) entry which is preliminary data.</text>
</comment>
<evidence type="ECO:0000313" key="3">
    <source>
        <dbReference type="EMBL" id="MBB3872864.1"/>
    </source>
</evidence>
<evidence type="ECO:0000313" key="4">
    <source>
        <dbReference type="Proteomes" id="UP000532936"/>
    </source>
</evidence>
<protein>
    <recommendedName>
        <fullName evidence="2">Phytase-like domain-containing protein</fullName>
    </recommendedName>
</protein>